<gene>
    <name evidence="1" type="ORF">CEXT_366941</name>
</gene>
<organism evidence="1 2">
    <name type="scientific">Caerostris extrusa</name>
    <name type="common">Bark spider</name>
    <name type="synonym">Caerostris bankana</name>
    <dbReference type="NCBI Taxonomy" id="172846"/>
    <lineage>
        <taxon>Eukaryota</taxon>
        <taxon>Metazoa</taxon>
        <taxon>Ecdysozoa</taxon>
        <taxon>Arthropoda</taxon>
        <taxon>Chelicerata</taxon>
        <taxon>Arachnida</taxon>
        <taxon>Araneae</taxon>
        <taxon>Araneomorphae</taxon>
        <taxon>Entelegynae</taxon>
        <taxon>Araneoidea</taxon>
        <taxon>Araneidae</taxon>
        <taxon>Caerostris</taxon>
    </lineage>
</organism>
<sequence>MIVPIKPNVKSNAMFVSVIGLRHGGLGKCPVTNDQLNGQRLKSGCPCKASEQFIHLQARPAFISELHRPTSTLNDWVSCRIK</sequence>
<proteinExistence type="predicted"/>
<keyword evidence="2" id="KW-1185">Reference proteome</keyword>
<protein>
    <submittedName>
        <fullName evidence="1">Uncharacterized protein</fullName>
    </submittedName>
</protein>
<dbReference type="Proteomes" id="UP001054945">
    <property type="component" value="Unassembled WGS sequence"/>
</dbReference>
<reference evidence="1 2" key="1">
    <citation type="submission" date="2021-06" db="EMBL/GenBank/DDBJ databases">
        <title>Caerostris extrusa draft genome.</title>
        <authorList>
            <person name="Kono N."/>
            <person name="Arakawa K."/>
        </authorList>
    </citation>
    <scope>NUCLEOTIDE SEQUENCE [LARGE SCALE GENOMIC DNA]</scope>
</reference>
<comment type="caution">
    <text evidence="1">The sequence shown here is derived from an EMBL/GenBank/DDBJ whole genome shotgun (WGS) entry which is preliminary data.</text>
</comment>
<dbReference type="EMBL" id="BPLR01007658">
    <property type="protein sequence ID" value="GIY18661.1"/>
    <property type="molecule type" value="Genomic_DNA"/>
</dbReference>
<evidence type="ECO:0000313" key="2">
    <source>
        <dbReference type="Proteomes" id="UP001054945"/>
    </source>
</evidence>
<name>A0AAV4RCI8_CAEEX</name>
<accession>A0AAV4RCI8</accession>
<dbReference type="AlphaFoldDB" id="A0AAV4RCI8"/>
<evidence type="ECO:0000313" key="1">
    <source>
        <dbReference type="EMBL" id="GIY18661.1"/>
    </source>
</evidence>